<dbReference type="EMBL" id="CAJVAS010000028">
    <property type="protein sequence ID" value="CAG7644616.1"/>
    <property type="molecule type" value="Genomic_DNA"/>
</dbReference>
<gene>
    <name evidence="1" type="ORF">PAESOLCIP111_04745</name>
</gene>
<proteinExistence type="predicted"/>
<comment type="caution">
    <text evidence="1">The sequence shown here is derived from an EMBL/GenBank/DDBJ whole genome shotgun (WGS) entry which is preliminary data.</text>
</comment>
<keyword evidence="2" id="KW-1185">Reference proteome</keyword>
<accession>A0A916K4U9</accession>
<protein>
    <submittedName>
        <fullName evidence="1">Uncharacterized protein</fullName>
    </submittedName>
</protein>
<dbReference type="Proteomes" id="UP000693672">
    <property type="component" value="Unassembled WGS sequence"/>
</dbReference>
<organism evidence="1 2">
    <name type="scientific">Paenibacillus solanacearum</name>
    <dbReference type="NCBI Taxonomy" id="2048548"/>
    <lineage>
        <taxon>Bacteria</taxon>
        <taxon>Bacillati</taxon>
        <taxon>Bacillota</taxon>
        <taxon>Bacilli</taxon>
        <taxon>Bacillales</taxon>
        <taxon>Paenibacillaceae</taxon>
        <taxon>Paenibacillus</taxon>
    </lineage>
</organism>
<reference evidence="1" key="1">
    <citation type="submission" date="2021-06" db="EMBL/GenBank/DDBJ databases">
        <authorList>
            <person name="Criscuolo A."/>
        </authorList>
    </citation>
    <scope>NUCLEOTIDE SEQUENCE</scope>
    <source>
        <strain evidence="1">CIP111600</strain>
    </source>
</reference>
<name>A0A916K4U9_9BACL</name>
<dbReference type="AlphaFoldDB" id="A0A916K4U9"/>
<evidence type="ECO:0000313" key="1">
    <source>
        <dbReference type="EMBL" id="CAG7644616.1"/>
    </source>
</evidence>
<evidence type="ECO:0000313" key="2">
    <source>
        <dbReference type="Proteomes" id="UP000693672"/>
    </source>
</evidence>
<sequence>MVRKGKMESLNRLIGFRKDRLYYQNQMLRHLSRKLQGEFLSELGEKPFNQRLLQSVYDVIIAYSKVNRATNEMLIREIEMRFRAFCSLKAS</sequence>